<comment type="caution">
    <text evidence="2">The sequence shown here is derived from an EMBL/GenBank/DDBJ whole genome shotgun (WGS) entry which is preliminary data.</text>
</comment>
<dbReference type="AlphaFoldDB" id="A0A9X4MNB8"/>
<proteinExistence type="predicted"/>
<organism evidence="2 3">
    <name type="scientific">Thiovibrio frasassiensis</name>
    <dbReference type="NCBI Taxonomy" id="2984131"/>
    <lineage>
        <taxon>Bacteria</taxon>
        <taxon>Pseudomonadati</taxon>
        <taxon>Thermodesulfobacteriota</taxon>
        <taxon>Desulfobulbia</taxon>
        <taxon>Desulfobulbales</taxon>
        <taxon>Thiovibrionaceae</taxon>
        <taxon>Thiovibrio</taxon>
    </lineage>
</organism>
<feature type="compositionally biased region" description="Low complexity" evidence="1">
    <location>
        <begin position="152"/>
        <end position="167"/>
    </location>
</feature>
<evidence type="ECO:0000313" key="3">
    <source>
        <dbReference type="Proteomes" id="UP001154240"/>
    </source>
</evidence>
<protein>
    <submittedName>
        <fullName evidence="2">Uncharacterized protein</fullName>
    </submittedName>
</protein>
<dbReference type="RefSeq" id="WP_307632791.1">
    <property type="nucleotide sequence ID" value="NZ_JAPHEH010000001.1"/>
</dbReference>
<evidence type="ECO:0000256" key="1">
    <source>
        <dbReference type="SAM" id="MobiDB-lite"/>
    </source>
</evidence>
<name>A0A9X4MNB8_9BACT</name>
<gene>
    <name evidence="2" type="ORF">OLX77_06555</name>
</gene>
<reference evidence="2" key="1">
    <citation type="journal article" date="2022" name="bioRxiv">
        <title>Thiovibrio frasassiensisgen. nov., sp. nov., an autotrophic, elemental sulfur disproportionating bacterium isolated from sulfidic karst sediment, and proposal of Thiovibrionaceae fam. nov.</title>
        <authorList>
            <person name="Aronson H."/>
            <person name="Thomas C."/>
            <person name="Bhattacharyya M."/>
            <person name="Eckstein S."/>
            <person name="Jensen S."/>
            <person name="Barco R."/>
            <person name="Macalady J."/>
            <person name="Amend J."/>
        </authorList>
    </citation>
    <scope>NUCLEOTIDE SEQUENCE</scope>
    <source>
        <strain evidence="2">RS19-109</strain>
    </source>
</reference>
<accession>A0A9X4MNB8</accession>
<dbReference type="Proteomes" id="UP001154240">
    <property type="component" value="Unassembled WGS sequence"/>
</dbReference>
<keyword evidence="3" id="KW-1185">Reference proteome</keyword>
<dbReference type="EMBL" id="JAPHEH010000001">
    <property type="protein sequence ID" value="MDG4475817.1"/>
    <property type="molecule type" value="Genomic_DNA"/>
</dbReference>
<evidence type="ECO:0000313" key="2">
    <source>
        <dbReference type="EMBL" id="MDG4475817.1"/>
    </source>
</evidence>
<sequence length="378" mass="41341">MKKIPEQELRFTVCATLALLYPYKANGCGVIPVILSIDESILKLKTEILSQDWSLSQKKIEPLQAAFTCLKNRFKSRKNALTILTMADSVLLYAQKRQGQVPPEFIDFLKETMAHVVNMYEDSKFDPDRDAEVFKRVYGKFAKLKEKVAAEKAASPAGSSGQSPESAADLDSWETPTSLEEAPIARNEPNTVRAATGIAPGKVVSKTTAPKPLPIEPGGLIRQISIGKLSLAIAEENIALIKPLSPKKRKQYIKTSQIPLKDLGGWFHSLAGQMQGSLALLKNGKLKKLILPVMIPRGIGLADIPDEEASMLVVVSSGHWHGVLLCRSLAQAAVPALSLARAKNGDLFGPARLTEDQELQLLNLGQLLEREGFLFMPK</sequence>
<feature type="region of interest" description="Disordered" evidence="1">
    <location>
        <begin position="152"/>
        <end position="210"/>
    </location>
</feature>
<reference evidence="2" key="2">
    <citation type="submission" date="2022-10" db="EMBL/GenBank/DDBJ databases">
        <authorList>
            <person name="Aronson H.S."/>
        </authorList>
    </citation>
    <scope>NUCLEOTIDE SEQUENCE</scope>
    <source>
        <strain evidence="2">RS19-109</strain>
    </source>
</reference>